<dbReference type="eggNOG" id="KOG1198">
    <property type="taxonomic scope" value="Eukaryota"/>
</dbReference>
<comment type="similarity">
    <text evidence="1">Belongs to the zinc-containing alcohol dehydrogenase family.</text>
</comment>
<dbReference type="InterPro" id="IPR047122">
    <property type="entry name" value="Trans-enoyl_RdTase-like"/>
</dbReference>
<dbReference type="SUPFAM" id="SSF50129">
    <property type="entry name" value="GroES-like"/>
    <property type="match status" value="1"/>
</dbReference>
<evidence type="ECO:0000256" key="2">
    <source>
        <dbReference type="ARBA" id="ARBA00023002"/>
    </source>
</evidence>
<accession>G4N8J9</accession>
<gene>
    <name evidence="4" type="ORF">MGG_03424</name>
</gene>
<dbReference type="InterPro" id="IPR036291">
    <property type="entry name" value="NAD(P)-bd_dom_sf"/>
</dbReference>
<feature type="domain" description="Enoyl reductase (ER)" evidence="3">
    <location>
        <begin position="59"/>
        <end position="356"/>
    </location>
</feature>
<dbReference type="Pfam" id="PF08240">
    <property type="entry name" value="ADH_N"/>
    <property type="match status" value="1"/>
</dbReference>
<evidence type="ECO:0000313" key="5">
    <source>
        <dbReference type="Proteomes" id="UP000009058"/>
    </source>
</evidence>
<dbReference type="EMBL" id="CM001234">
    <property type="protein sequence ID" value="EHA50193.1"/>
    <property type="molecule type" value="Genomic_DNA"/>
</dbReference>
<dbReference type="Proteomes" id="UP000009058">
    <property type="component" value="Chromosome 4"/>
</dbReference>
<dbReference type="CDD" id="cd08249">
    <property type="entry name" value="enoyl_reductase_like"/>
    <property type="match status" value="1"/>
</dbReference>
<dbReference type="InterPro" id="IPR011032">
    <property type="entry name" value="GroES-like_sf"/>
</dbReference>
<evidence type="ECO:0000256" key="1">
    <source>
        <dbReference type="ARBA" id="ARBA00008072"/>
    </source>
</evidence>
<dbReference type="GeneID" id="2676522"/>
<dbReference type="KEGG" id="mgr:MGG_03424"/>
<dbReference type="OrthoDB" id="48317at2759"/>
<dbReference type="Gene3D" id="3.90.180.10">
    <property type="entry name" value="Medium-chain alcohol dehydrogenases, catalytic domain"/>
    <property type="match status" value="1"/>
</dbReference>
<dbReference type="SUPFAM" id="SSF51735">
    <property type="entry name" value="NAD(P)-binding Rossmann-fold domains"/>
    <property type="match status" value="1"/>
</dbReference>
<reference evidence="4 5" key="1">
    <citation type="journal article" date="2005" name="Nature">
        <title>The genome sequence of the rice blast fungus Magnaporthe grisea.</title>
        <authorList>
            <person name="Dean R.A."/>
            <person name="Talbot N.J."/>
            <person name="Ebbole D.J."/>
            <person name="Farman M.L."/>
            <person name="Mitchell T.K."/>
            <person name="Orbach M.J."/>
            <person name="Thon M."/>
            <person name="Kulkarni R."/>
            <person name="Xu J.R."/>
            <person name="Pan H."/>
            <person name="Read N.D."/>
            <person name="Lee Y.H."/>
            <person name="Carbone I."/>
            <person name="Brown D."/>
            <person name="Oh Y.Y."/>
            <person name="Donofrio N."/>
            <person name="Jeong J.S."/>
            <person name="Soanes D.M."/>
            <person name="Djonovic S."/>
            <person name="Kolomiets E."/>
            <person name="Rehmeyer C."/>
            <person name="Li W."/>
            <person name="Harding M."/>
            <person name="Kim S."/>
            <person name="Lebrun M.H."/>
            <person name="Bohnert H."/>
            <person name="Coughlan S."/>
            <person name="Butler J."/>
            <person name="Calvo S."/>
            <person name="Ma L.J."/>
            <person name="Nicol R."/>
            <person name="Purcell S."/>
            <person name="Nusbaum C."/>
            <person name="Galagan J.E."/>
            <person name="Birren B.W."/>
        </authorList>
    </citation>
    <scope>NUCLEOTIDE SEQUENCE [LARGE SCALE GENOMIC DNA]</scope>
    <source>
        <strain evidence="5">70-15 / ATCC MYA-4617 / FGSC 8958</strain>
    </source>
</reference>
<evidence type="ECO:0000259" key="3">
    <source>
        <dbReference type="SMART" id="SM00829"/>
    </source>
</evidence>
<dbReference type="VEuPathDB" id="FungiDB:MGG_03424"/>
<dbReference type="PANTHER" id="PTHR45348">
    <property type="entry name" value="HYPOTHETICAL OXIDOREDUCTASE (EUROFUNG)"/>
    <property type="match status" value="1"/>
</dbReference>
<dbReference type="SMART" id="SM00829">
    <property type="entry name" value="PKS_ER"/>
    <property type="match status" value="1"/>
</dbReference>
<reference key="2">
    <citation type="submission" date="2011-05" db="EMBL/GenBank/DDBJ databases">
        <title>The Genome Sequence of Magnaporthe oryzae 70-15.</title>
        <authorList>
            <consortium name="The Broad Institute Genome Sequencing Platform"/>
            <person name="Ma L.-J."/>
            <person name="Dead R."/>
            <person name="Young S.K."/>
            <person name="Zeng Q."/>
            <person name="Gargeya S."/>
            <person name="Fitzgerald M."/>
            <person name="Haas B."/>
            <person name="Abouelleil A."/>
            <person name="Alvarado L."/>
            <person name="Arachchi H.M."/>
            <person name="Berlin A."/>
            <person name="Brown A."/>
            <person name="Chapman S.B."/>
            <person name="Chen Z."/>
            <person name="Dunbar C."/>
            <person name="Freedman E."/>
            <person name="Gearin G."/>
            <person name="Gellesch M."/>
            <person name="Goldberg J."/>
            <person name="Griggs A."/>
            <person name="Gujja S."/>
            <person name="Heiman D."/>
            <person name="Howarth C."/>
            <person name="Larson L."/>
            <person name="Lui A."/>
            <person name="MacDonald P.J.P."/>
            <person name="Mehta T."/>
            <person name="Montmayeur A."/>
            <person name="Murphy C."/>
            <person name="Neiman D."/>
            <person name="Pearson M."/>
            <person name="Priest M."/>
            <person name="Roberts A."/>
            <person name="Saif S."/>
            <person name="Shea T."/>
            <person name="Shenoy N."/>
            <person name="Sisk P."/>
            <person name="Stolte C."/>
            <person name="Sykes S."/>
            <person name="Yandava C."/>
            <person name="Wortman J."/>
            <person name="Nusbaum C."/>
            <person name="Birren B."/>
        </authorList>
    </citation>
    <scope>NUCLEOTIDE SEQUENCE</scope>
    <source>
        <strain>70-15</strain>
    </source>
</reference>
<dbReference type="GO" id="GO:0016651">
    <property type="term" value="F:oxidoreductase activity, acting on NAD(P)H"/>
    <property type="evidence" value="ECO:0007669"/>
    <property type="project" value="InterPro"/>
</dbReference>
<dbReference type="InterPro" id="IPR013154">
    <property type="entry name" value="ADH-like_N"/>
</dbReference>
<proteinExistence type="inferred from homology"/>
<organism evidence="4 5">
    <name type="scientific">Pyricularia oryzae (strain 70-15 / ATCC MYA-4617 / FGSC 8958)</name>
    <name type="common">Rice blast fungus</name>
    <name type="synonym">Magnaporthe oryzae</name>
    <dbReference type="NCBI Taxonomy" id="242507"/>
    <lineage>
        <taxon>Eukaryota</taxon>
        <taxon>Fungi</taxon>
        <taxon>Dikarya</taxon>
        <taxon>Ascomycota</taxon>
        <taxon>Pezizomycotina</taxon>
        <taxon>Sordariomycetes</taxon>
        <taxon>Sordariomycetidae</taxon>
        <taxon>Magnaporthales</taxon>
        <taxon>Pyriculariaceae</taxon>
        <taxon>Pyricularia</taxon>
    </lineage>
</organism>
<dbReference type="Gene3D" id="3.40.50.720">
    <property type="entry name" value="NAD(P)-binding Rossmann-like Domain"/>
    <property type="match status" value="1"/>
</dbReference>
<dbReference type="SMR" id="G4N8J9"/>
<dbReference type="RefSeq" id="XP_003716512.1">
    <property type="nucleotide sequence ID" value="XM_003716464.1"/>
</dbReference>
<evidence type="ECO:0000313" key="4">
    <source>
        <dbReference type="EMBL" id="EHA50193.1"/>
    </source>
</evidence>
<dbReference type="HOGENOM" id="CLU_026673_16_1_1"/>
<dbReference type="PANTHER" id="PTHR45348:SF2">
    <property type="entry name" value="ZINC-TYPE ALCOHOL DEHYDROGENASE-LIKE PROTEIN C2E1P3.01"/>
    <property type="match status" value="1"/>
</dbReference>
<dbReference type="AlphaFoldDB" id="G4N8J9"/>
<dbReference type="InParanoid" id="G4N8J9"/>
<dbReference type="InterPro" id="IPR020843">
    <property type="entry name" value="ER"/>
</dbReference>
<dbReference type="STRING" id="242507.G4N8J9"/>
<protein>
    <submittedName>
        <fullName evidence="4">Enoyl reductase</fullName>
    </submittedName>
</protein>
<dbReference type="OMA" id="SDTKMRG"/>
<keyword evidence="2" id="KW-0560">Oxidoreductase</keyword>
<name>G4N8J9_PYRO7</name>
<sequence length="358" mass="38991">MSRKKGGVNAALLVKPKYIHLWNIVKPAERKGRTNCYATSQDIGPFDTPPLIEPGLVVDEHDNVVVRADCPFPSLPADQVLVRVRAVGVNPSDTKMRGPFALPQAILGADFAGDVVAVGAEVRDVAVGDRVCGAQNELFRPEPERGAFAAYNVTRGRMWMKIPDGWSYEAAASLPVGLCTAGLALRLLGLPLPDAPVEKGSHVLSNGAEEVFDRNDKECVQKIKAYAKNLKYALDCITSVESTILCYGALGRAGGRYVSLDPWQEHAATRRVVKPDFTVGPRVFGEGCTWPAPYGSGPDEELREFGVRLWDVATRLVHEGRLKHHPLRVIEGGFEAIIAGMDMIKEKKLSGTKIVVRM</sequence>
<keyword evidence="5" id="KW-1185">Reference proteome</keyword>